<reference evidence="1" key="2">
    <citation type="journal article" date="2023" name="Science">
        <title>Genomic signatures of disease resistance in endangered staghorn corals.</title>
        <authorList>
            <person name="Vollmer S.V."/>
            <person name="Selwyn J.D."/>
            <person name="Despard B.A."/>
            <person name="Roesel C.L."/>
        </authorList>
    </citation>
    <scope>NUCLEOTIDE SEQUENCE</scope>
    <source>
        <strain evidence="1">K2</strain>
    </source>
</reference>
<dbReference type="Proteomes" id="UP001249851">
    <property type="component" value="Unassembled WGS sequence"/>
</dbReference>
<gene>
    <name evidence="1" type="ORF">P5673_014169</name>
</gene>
<reference evidence="1" key="1">
    <citation type="journal article" date="2023" name="G3 (Bethesda)">
        <title>Whole genome assembly and annotation of the endangered Caribbean coral Acropora cervicornis.</title>
        <authorList>
            <person name="Selwyn J.D."/>
            <person name="Vollmer S.V."/>
        </authorList>
    </citation>
    <scope>NUCLEOTIDE SEQUENCE</scope>
    <source>
        <strain evidence="1">K2</strain>
    </source>
</reference>
<evidence type="ECO:0000313" key="1">
    <source>
        <dbReference type="EMBL" id="KAK2562504.1"/>
    </source>
</evidence>
<accession>A0AAD9V606</accession>
<organism evidence="1 2">
    <name type="scientific">Acropora cervicornis</name>
    <name type="common">Staghorn coral</name>
    <dbReference type="NCBI Taxonomy" id="6130"/>
    <lineage>
        <taxon>Eukaryota</taxon>
        <taxon>Metazoa</taxon>
        <taxon>Cnidaria</taxon>
        <taxon>Anthozoa</taxon>
        <taxon>Hexacorallia</taxon>
        <taxon>Scleractinia</taxon>
        <taxon>Astrocoeniina</taxon>
        <taxon>Acroporidae</taxon>
        <taxon>Acropora</taxon>
    </lineage>
</organism>
<sequence length="141" mass="16297">MILSSRTPSQRDNVKRMRRLVLEDWRRSHIRGDIMNDNESLDSDYEDDSLSFEQLEFSPESDVSECSSVSTAKSSQKAGRKAMWRDNVITDMVDIICSSEYLRTNLIFRNTSRSRNAAIYTDVVKQLKERLDSCGEIFLST</sequence>
<proteinExistence type="predicted"/>
<evidence type="ECO:0000313" key="2">
    <source>
        <dbReference type="Proteomes" id="UP001249851"/>
    </source>
</evidence>
<keyword evidence="2" id="KW-1185">Reference proteome</keyword>
<name>A0AAD9V606_ACRCE</name>
<comment type="caution">
    <text evidence="1">The sequence shown here is derived from an EMBL/GenBank/DDBJ whole genome shotgun (WGS) entry which is preliminary data.</text>
</comment>
<dbReference type="EMBL" id="JARQWQ010000028">
    <property type="protein sequence ID" value="KAK2562504.1"/>
    <property type="molecule type" value="Genomic_DNA"/>
</dbReference>
<protein>
    <submittedName>
        <fullName evidence="1">Uncharacterized protein</fullName>
    </submittedName>
</protein>
<dbReference type="AlphaFoldDB" id="A0AAD9V606"/>